<protein>
    <submittedName>
        <fullName evidence="2">Uncharacterized protein</fullName>
    </submittedName>
</protein>
<organism evidence="2 3">
    <name type="scientific">Litoreibacter roseus</name>
    <dbReference type="NCBI Taxonomy" id="2601869"/>
    <lineage>
        <taxon>Bacteria</taxon>
        <taxon>Pseudomonadati</taxon>
        <taxon>Pseudomonadota</taxon>
        <taxon>Alphaproteobacteria</taxon>
        <taxon>Rhodobacterales</taxon>
        <taxon>Roseobacteraceae</taxon>
        <taxon>Litoreibacter</taxon>
    </lineage>
</organism>
<name>A0A6N6JGU6_9RHOB</name>
<proteinExistence type="predicted"/>
<keyword evidence="3" id="KW-1185">Reference proteome</keyword>
<reference evidence="2 3" key="1">
    <citation type="submission" date="2019-12" db="EMBL/GenBank/DDBJ databases">
        <title>Litoreibacter badius sp. nov., a novel bacteriochlorophyll a-containing bacterium in the genus Litoreibacter.</title>
        <authorList>
            <person name="Kanamuro M."/>
            <person name="Takabe Y."/>
            <person name="Mori K."/>
            <person name="Takaichi S."/>
            <person name="Hanada S."/>
        </authorList>
    </citation>
    <scope>NUCLEOTIDE SEQUENCE [LARGE SCALE GENOMIC DNA]</scope>
    <source>
        <strain evidence="2 3">K6</strain>
    </source>
</reference>
<dbReference type="Proteomes" id="UP000436822">
    <property type="component" value="Unassembled WGS sequence"/>
</dbReference>
<accession>A0A6N6JGU6</accession>
<sequence>MSDKDPKLPSFDAFTVTEGKDDKSYFTKIGASFEHKDQQGHTIDLKALPIDNRIVLRTPRERLEENRKDDKPRRQRSDRDR</sequence>
<evidence type="ECO:0000256" key="1">
    <source>
        <dbReference type="SAM" id="MobiDB-lite"/>
    </source>
</evidence>
<evidence type="ECO:0000313" key="3">
    <source>
        <dbReference type="Proteomes" id="UP000436822"/>
    </source>
</evidence>
<feature type="region of interest" description="Disordered" evidence="1">
    <location>
        <begin position="57"/>
        <end position="81"/>
    </location>
</feature>
<dbReference type="EMBL" id="BLJE01000002">
    <property type="protein sequence ID" value="GFE65541.1"/>
    <property type="molecule type" value="Genomic_DNA"/>
</dbReference>
<dbReference type="RefSeq" id="WP_207710132.1">
    <property type="nucleotide sequence ID" value="NZ_BLJE01000002.1"/>
</dbReference>
<feature type="compositionally biased region" description="Basic and acidic residues" evidence="1">
    <location>
        <begin position="58"/>
        <end position="81"/>
    </location>
</feature>
<evidence type="ECO:0000313" key="2">
    <source>
        <dbReference type="EMBL" id="GFE65541.1"/>
    </source>
</evidence>
<gene>
    <name evidence="2" type="ORF">KIN_26150</name>
</gene>
<comment type="caution">
    <text evidence="2">The sequence shown here is derived from an EMBL/GenBank/DDBJ whole genome shotgun (WGS) entry which is preliminary data.</text>
</comment>
<dbReference type="AlphaFoldDB" id="A0A6N6JGU6"/>